<dbReference type="OrthoDB" id="2368035at2759"/>
<evidence type="ECO:0000313" key="2">
    <source>
        <dbReference type="Proteomes" id="UP000789831"/>
    </source>
</evidence>
<sequence length="179" mass="20273">VTKPIIITTEEVVIQKGAVTKKKCNNNDRIEAITQEKSPSVNPRYTMSYSQTLEATASGYEIDIEINTHSADKEKTAVREIIKGGGPSGSKILDDGMYVDVAQKPTSFSINDESDDTSISNRKRKHELHDEVYYKLLLAILKVSKTIQSSRDYWKKSYILRDKNEKEEYKVIVNKGVIK</sequence>
<proteinExistence type="predicted"/>
<protein>
    <submittedName>
        <fullName evidence="1">7304_t:CDS:1</fullName>
    </submittedName>
</protein>
<dbReference type="AlphaFoldDB" id="A0A9N9HMA9"/>
<dbReference type="Proteomes" id="UP000789831">
    <property type="component" value="Unassembled WGS sequence"/>
</dbReference>
<accession>A0A9N9HMA9</accession>
<feature type="non-terminal residue" evidence="1">
    <location>
        <position position="1"/>
    </location>
</feature>
<feature type="non-terminal residue" evidence="1">
    <location>
        <position position="179"/>
    </location>
</feature>
<evidence type="ECO:0000313" key="1">
    <source>
        <dbReference type="EMBL" id="CAG8694281.1"/>
    </source>
</evidence>
<dbReference type="EMBL" id="CAJVPL010015818">
    <property type="protein sequence ID" value="CAG8694281.1"/>
    <property type="molecule type" value="Genomic_DNA"/>
</dbReference>
<reference evidence="1" key="1">
    <citation type="submission" date="2021-06" db="EMBL/GenBank/DDBJ databases">
        <authorList>
            <person name="Kallberg Y."/>
            <person name="Tangrot J."/>
            <person name="Rosling A."/>
        </authorList>
    </citation>
    <scope>NUCLEOTIDE SEQUENCE</scope>
    <source>
        <strain evidence="1">MT106</strain>
    </source>
</reference>
<keyword evidence="2" id="KW-1185">Reference proteome</keyword>
<gene>
    <name evidence="1" type="ORF">AGERDE_LOCUS13220</name>
</gene>
<name>A0A9N9HMA9_9GLOM</name>
<organism evidence="1 2">
    <name type="scientific">Ambispora gerdemannii</name>
    <dbReference type="NCBI Taxonomy" id="144530"/>
    <lineage>
        <taxon>Eukaryota</taxon>
        <taxon>Fungi</taxon>
        <taxon>Fungi incertae sedis</taxon>
        <taxon>Mucoromycota</taxon>
        <taxon>Glomeromycotina</taxon>
        <taxon>Glomeromycetes</taxon>
        <taxon>Archaeosporales</taxon>
        <taxon>Ambisporaceae</taxon>
        <taxon>Ambispora</taxon>
    </lineage>
</organism>
<comment type="caution">
    <text evidence="1">The sequence shown here is derived from an EMBL/GenBank/DDBJ whole genome shotgun (WGS) entry which is preliminary data.</text>
</comment>